<dbReference type="EMBL" id="AZHW01001498">
    <property type="protein sequence ID" value="ETW92403.1"/>
    <property type="molecule type" value="Genomic_DNA"/>
</dbReference>
<dbReference type="PANTHER" id="PTHR12993:SF11">
    <property type="entry name" value="N-ACETYLGLUCOSAMINYL-PHOSPHATIDYLINOSITOL DE-N-ACETYLASE"/>
    <property type="match status" value="1"/>
</dbReference>
<dbReference type="AlphaFoldDB" id="W4L2U2"/>
<dbReference type="Proteomes" id="UP000019141">
    <property type="component" value="Unassembled WGS sequence"/>
</dbReference>
<name>W4L2U2_ENTF1</name>
<evidence type="ECO:0000313" key="1">
    <source>
        <dbReference type="EMBL" id="ETW92403.1"/>
    </source>
</evidence>
<evidence type="ECO:0008006" key="3">
    <source>
        <dbReference type="Google" id="ProtNLM"/>
    </source>
</evidence>
<sequence length="292" mass="32555">MTLLDISFSGAEYHTFLSFSNQPLQRQWPLVIHQTGYPTEGQLDMNPPIRRCILAVFAHPDDETSSSAGTFAKYAREGVEIQVVTATRGELGELGTGGLSIEREDLPAVREAELRATLELYGAKPPIILDYRDQELIAADFETLTQDVLRTMASAKPDVVITFGPSGISNHDDHKTIHRAATEAFHRYRQTAPREPRLYYVALPQEIATQFELDLHPSEMNLSVCIDIADVKPIKLAGLRTYRSQADAQQLADLLESDQFSWEWYSQAHPVASPDAPPATGFWHDPILSAPQ</sequence>
<dbReference type="GO" id="GO:0016811">
    <property type="term" value="F:hydrolase activity, acting on carbon-nitrogen (but not peptide) bonds, in linear amides"/>
    <property type="evidence" value="ECO:0007669"/>
    <property type="project" value="TreeGrafter"/>
</dbReference>
<comment type="caution">
    <text evidence="1">The sequence shown here is derived from an EMBL/GenBank/DDBJ whole genome shotgun (WGS) entry which is preliminary data.</text>
</comment>
<gene>
    <name evidence="1" type="ORF">ETSY1_43780</name>
</gene>
<dbReference type="InterPro" id="IPR003737">
    <property type="entry name" value="GlcNAc_PI_deacetylase-related"/>
</dbReference>
<dbReference type="Gene3D" id="3.40.50.10320">
    <property type="entry name" value="LmbE-like"/>
    <property type="match status" value="1"/>
</dbReference>
<accession>W4L2U2</accession>
<dbReference type="PANTHER" id="PTHR12993">
    <property type="entry name" value="N-ACETYLGLUCOSAMINYL-PHOSPHATIDYLINOSITOL DE-N-ACETYLASE-RELATED"/>
    <property type="match status" value="1"/>
</dbReference>
<reference evidence="1 2" key="1">
    <citation type="journal article" date="2014" name="Nature">
        <title>An environmental bacterial taxon with a large and distinct metabolic repertoire.</title>
        <authorList>
            <person name="Wilson M.C."/>
            <person name="Mori T."/>
            <person name="Ruckert C."/>
            <person name="Uria A.R."/>
            <person name="Helf M.J."/>
            <person name="Takada K."/>
            <person name="Gernert C."/>
            <person name="Steffens U.A."/>
            <person name="Heycke N."/>
            <person name="Schmitt S."/>
            <person name="Rinke C."/>
            <person name="Helfrich E.J."/>
            <person name="Brachmann A.O."/>
            <person name="Gurgui C."/>
            <person name="Wakimoto T."/>
            <person name="Kracht M."/>
            <person name="Crusemann M."/>
            <person name="Hentschel U."/>
            <person name="Abe I."/>
            <person name="Matsunaga S."/>
            <person name="Kalinowski J."/>
            <person name="Takeyama H."/>
            <person name="Piel J."/>
        </authorList>
    </citation>
    <scope>NUCLEOTIDE SEQUENCE [LARGE SCALE GENOMIC DNA]</scope>
    <source>
        <strain evidence="2">TSY1</strain>
    </source>
</reference>
<dbReference type="Pfam" id="PF02585">
    <property type="entry name" value="PIG-L"/>
    <property type="match status" value="1"/>
</dbReference>
<dbReference type="InterPro" id="IPR024078">
    <property type="entry name" value="LmbE-like_dom_sf"/>
</dbReference>
<evidence type="ECO:0000313" key="2">
    <source>
        <dbReference type="Proteomes" id="UP000019141"/>
    </source>
</evidence>
<dbReference type="SUPFAM" id="SSF102588">
    <property type="entry name" value="LmbE-like"/>
    <property type="match status" value="1"/>
</dbReference>
<protein>
    <recommendedName>
        <fullName evidence="3">GlcNAc-PI de-N-acetylase</fullName>
    </recommendedName>
</protein>
<proteinExistence type="predicted"/>
<keyword evidence="2" id="KW-1185">Reference proteome</keyword>
<organism evidence="1 2">
    <name type="scientific">Entotheonella factor</name>
    <dbReference type="NCBI Taxonomy" id="1429438"/>
    <lineage>
        <taxon>Bacteria</taxon>
        <taxon>Pseudomonadati</taxon>
        <taxon>Nitrospinota/Tectimicrobiota group</taxon>
        <taxon>Candidatus Tectimicrobiota</taxon>
        <taxon>Candidatus Entotheonellia</taxon>
        <taxon>Candidatus Entotheonellales</taxon>
        <taxon>Candidatus Entotheonellaceae</taxon>
        <taxon>Candidatus Entotheonella</taxon>
    </lineage>
</organism>
<dbReference type="HOGENOM" id="CLU_952140_0_0_7"/>